<dbReference type="InterPro" id="IPR032259">
    <property type="entry name" value="HIBYL-CoA-H"/>
</dbReference>
<dbReference type="InterPro" id="IPR045004">
    <property type="entry name" value="ECH_dom"/>
</dbReference>
<dbReference type="GO" id="GO:0003860">
    <property type="term" value="F:3-hydroxyisobutyryl-CoA hydrolase activity"/>
    <property type="evidence" value="ECO:0007669"/>
    <property type="project" value="UniProtKB-EC"/>
</dbReference>
<dbReference type="KEGG" id="tpsc:RBB77_17120"/>
<keyword evidence="3" id="KW-0378">Hydrolase</keyword>
<dbReference type="RefSeq" id="WP_353062996.1">
    <property type="nucleotide sequence ID" value="NZ_CP132942.1"/>
</dbReference>
<reference evidence="5" key="2">
    <citation type="journal article" date="2024" name="Environ. Microbiol.">
        <title>Genome analysis and description of Tunturibacter gen. nov. expands the diversity of Terriglobia in tundra soils.</title>
        <authorList>
            <person name="Messyasz A."/>
            <person name="Mannisto M.K."/>
            <person name="Kerkhof L.J."/>
            <person name="Haggblom M.M."/>
        </authorList>
    </citation>
    <scope>NUCLEOTIDE SEQUENCE</scope>
    <source>
        <strain evidence="5">X5P6</strain>
    </source>
</reference>
<evidence type="ECO:0000256" key="3">
    <source>
        <dbReference type="ARBA" id="ARBA00022801"/>
    </source>
</evidence>
<sequence length="349" mass="38365">MSDVLVRVSGSCGRITLNRPRALNALTLEMVNIMHTALMTWANDVSIQFVLVDGAGERGLCAGGDIRAMYNAVIADRRELATDFFRNEYRLNYLISRYTKPYVVLMDGIVMGGGIGISAHASHRIVTERSELAMPETAIGFVPDVGGTHLLGTAPDELGTYLALTGSRIGAADAIFCRLADTVVLSGDLLILTSHLEKCENLIAVDEAIRAYTTQLPRGMTVEQRAWISKCFAADTVEEILLALAQGANPEAKDALRELEKKSPTALKVTLAALRNARSFNDLASCLQQEYRLAQACLREHDFLEGVRSAIIDRDRRPRWRPDRVDGVTEEAVQRYFAESGMGDLDLTF</sequence>
<dbReference type="EC" id="3.1.2.4" evidence="2"/>
<organism evidence="5">
    <name type="scientific">Tunturiibacter psychrotolerans</name>
    <dbReference type="NCBI Taxonomy" id="3069686"/>
    <lineage>
        <taxon>Bacteria</taxon>
        <taxon>Pseudomonadati</taxon>
        <taxon>Acidobacteriota</taxon>
        <taxon>Terriglobia</taxon>
        <taxon>Terriglobales</taxon>
        <taxon>Acidobacteriaceae</taxon>
        <taxon>Tunturiibacter</taxon>
    </lineage>
</organism>
<comment type="catalytic activity">
    <reaction evidence="1">
        <text>3-hydroxy-2-methylpropanoyl-CoA + H2O = 3-hydroxy-2-methylpropanoate + CoA + H(+)</text>
        <dbReference type="Rhea" id="RHEA:20888"/>
        <dbReference type="ChEBI" id="CHEBI:11805"/>
        <dbReference type="ChEBI" id="CHEBI:15377"/>
        <dbReference type="ChEBI" id="CHEBI:15378"/>
        <dbReference type="ChEBI" id="CHEBI:57287"/>
        <dbReference type="ChEBI" id="CHEBI:57340"/>
        <dbReference type="EC" id="3.1.2.4"/>
    </reaction>
</comment>
<dbReference type="InterPro" id="IPR029045">
    <property type="entry name" value="ClpP/crotonase-like_dom_sf"/>
</dbReference>
<dbReference type="AlphaFoldDB" id="A0AAU7ZN55"/>
<dbReference type="SUPFAM" id="SSF52096">
    <property type="entry name" value="ClpP/crotonase"/>
    <property type="match status" value="1"/>
</dbReference>
<gene>
    <name evidence="5" type="ORF">RBB77_17120</name>
</gene>
<dbReference type="EMBL" id="CP132942">
    <property type="protein sequence ID" value="XCB32150.1"/>
    <property type="molecule type" value="Genomic_DNA"/>
</dbReference>
<reference evidence="5" key="1">
    <citation type="submission" date="2023-08" db="EMBL/GenBank/DDBJ databases">
        <authorList>
            <person name="Messyasz A."/>
            <person name="Mannisto M.K."/>
            <person name="Kerkhof L.J."/>
            <person name="Haggblom M."/>
        </authorList>
    </citation>
    <scope>NUCLEOTIDE SEQUENCE</scope>
    <source>
        <strain evidence="5">X5P6</strain>
    </source>
</reference>
<dbReference type="Gene3D" id="3.90.226.10">
    <property type="entry name" value="2-enoyl-CoA Hydratase, Chain A, domain 1"/>
    <property type="match status" value="1"/>
</dbReference>
<evidence type="ECO:0000256" key="2">
    <source>
        <dbReference type="ARBA" id="ARBA00011915"/>
    </source>
</evidence>
<name>A0AAU7ZN55_9BACT</name>
<feature type="domain" description="Enoyl-CoA hydratase/isomerase" evidence="4">
    <location>
        <begin position="12"/>
        <end position="337"/>
    </location>
</feature>
<dbReference type="NCBIfam" id="NF004127">
    <property type="entry name" value="PRK05617.1"/>
    <property type="match status" value="1"/>
</dbReference>
<proteinExistence type="predicted"/>
<dbReference type="GO" id="GO:0006574">
    <property type="term" value="P:L-valine catabolic process"/>
    <property type="evidence" value="ECO:0007669"/>
    <property type="project" value="TreeGrafter"/>
</dbReference>
<dbReference type="Pfam" id="PF16113">
    <property type="entry name" value="ECH_2"/>
    <property type="match status" value="1"/>
</dbReference>
<evidence type="ECO:0000313" key="5">
    <source>
        <dbReference type="EMBL" id="XCB32150.1"/>
    </source>
</evidence>
<dbReference type="GO" id="GO:0005829">
    <property type="term" value="C:cytosol"/>
    <property type="evidence" value="ECO:0007669"/>
    <property type="project" value="TreeGrafter"/>
</dbReference>
<protein>
    <recommendedName>
        <fullName evidence="2">3-hydroxyisobutyryl-CoA hydrolase</fullName>
        <ecNumber evidence="2">3.1.2.4</ecNumber>
    </recommendedName>
</protein>
<evidence type="ECO:0000256" key="1">
    <source>
        <dbReference type="ARBA" id="ARBA00001709"/>
    </source>
</evidence>
<accession>A0AAU7ZN55</accession>
<dbReference type="CDD" id="cd06558">
    <property type="entry name" value="crotonase-like"/>
    <property type="match status" value="1"/>
</dbReference>
<evidence type="ECO:0000259" key="4">
    <source>
        <dbReference type="Pfam" id="PF16113"/>
    </source>
</evidence>
<dbReference type="PANTHER" id="PTHR43176">
    <property type="entry name" value="3-HYDROXYISOBUTYRYL-COA HYDROLASE-RELATED"/>
    <property type="match status" value="1"/>
</dbReference>
<dbReference type="PANTHER" id="PTHR43176:SF3">
    <property type="entry name" value="3-HYDROXYISOBUTYRYL-COA HYDROLASE, MITOCHONDRIAL"/>
    <property type="match status" value="1"/>
</dbReference>